<accession>A0A2N9BJK7</accession>
<organism evidence="2 3">
    <name type="scientific">Streptomyces chartreusis NRRL 3882</name>
    <dbReference type="NCBI Taxonomy" id="1079985"/>
    <lineage>
        <taxon>Bacteria</taxon>
        <taxon>Bacillati</taxon>
        <taxon>Actinomycetota</taxon>
        <taxon>Actinomycetes</taxon>
        <taxon>Kitasatosporales</taxon>
        <taxon>Streptomycetaceae</taxon>
        <taxon>Streptomyces</taxon>
    </lineage>
</organism>
<evidence type="ECO:0000313" key="3">
    <source>
        <dbReference type="Proteomes" id="UP000235464"/>
    </source>
</evidence>
<feature type="domain" description="Methyltransferase" evidence="1">
    <location>
        <begin position="63"/>
        <end position="135"/>
    </location>
</feature>
<name>A0A2N9BJK7_STRCX</name>
<evidence type="ECO:0000313" key="2">
    <source>
        <dbReference type="EMBL" id="SOR83539.1"/>
    </source>
</evidence>
<dbReference type="GO" id="GO:0008168">
    <property type="term" value="F:methyltransferase activity"/>
    <property type="evidence" value="ECO:0007669"/>
    <property type="project" value="UniProtKB-KW"/>
</dbReference>
<keyword evidence="2" id="KW-0808">Transferase</keyword>
<evidence type="ECO:0000259" key="1">
    <source>
        <dbReference type="Pfam" id="PF13649"/>
    </source>
</evidence>
<dbReference type="EC" id="2.1.1.-" evidence="2"/>
<protein>
    <submittedName>
        <fullName evidence="2">Ribosomal protein L11 methyltransferase</fullName>
        <ecNumber evidence="2">2.1.1.-</ecNumber>
    </submittedName>
</protein>
<dbReference type="Gene3D" id="3.40.50.150">
    <property type="entry name" value="Vaccinia Virus protein VP39"/>
    <property type="match status" value="1"/>
</dbReference>
<dbReference type="RefSeq" id="WP_010048972.1">
    <property type="nucleotide sequence ID" value="NZ_LT962942.1"/>
</dbReference>
<dbReference type="Proteomes" id="UP000235464">
    <property type="component" value="Chromosome I"/>
</dbReference>
<sequence length="229" mass="25305">MTNNVRTGQEETERLLGEASGTTEFELLGLEWTLLPDVFAPFHSPSTANYSQWLPYPAGGTLLEMGCGAGVTAVYAALSGCAGVTAVDIVPAAVDNTRRNAERHGVADRVRVLESDMFGALGTGERFDLVFWNSNAIEAPADFVYTKDLEHSVLDRGYQSHRAYLREGPRHLTDDGRLFIGFNSRGDLDHLQRIADEEGLRLEKVDSTSHEFPDRVVEFRLFEIIRAGS</sequence>
<dbReference type="PANTHER" id="PTHR18895">
    <property type="entry name" value="HEMK METHYLTRANSFERASE"/>
    <property type="match status" value="1"/>
</dbReference>
<keyword evidence="2" id="KW-0687">Ribonucleoprotein</keyword>
<dbReference type="GO" id="GO:0005840">
    <property type="term" value="C:ribosome"/>
    <property type="evidence" value="ECO:0007669"/>
    <property type="project" value="UniProtKB-KW"/>
</dbReference>
<dbReference type="InterPro" id="IPR029063">
    <property type="entry name" value="SAM-dependent_MTases_sf"/>
</dbReference>
<dbReference type="AlphaFoldDB" id="A0A2N9BJK7"/>
<dbReference type="PANTHER" id="PTHR18895:SF74">
    <property type="entry name" value="MTRF1L RELEASE FACTOR GLUTAMINE METHYLTRANSFERASE"/>
    <property type="match status" value="1"/>
</dbReference>
<keyword evidence="2" id="KW-0689">Ribosomal protein</keyword>
<proteinExistence type="predicted"/>
<dbReference type="Pfam" id="PF13649">
    <property type="entry name" value="Methyltransf_25"/>
    <property type="match status" value="1"/>
</dbReference>
<dbReference type="InterPro" id="IPR041698">
    <property type="entry name" value="Methyltransf_25"/>
</dbReference>
<dbReference type="SUPFAM" id="SSF53335">
    <property type="entry name" value="S-adenosyl-L-methionine-dependent methyltransferases"/>
    <property type="match status" value="1"/>
</dbReference>
<dbReference type="EMBL" id="LT963352">
    <property type="protein sequence ID" value="SOR83539.1"/>
    <property type="molecule type" value="Genomic_DNA"/>
</dbReference>
<keyword evidence="3" id="KW-1185">Reference proteome</keyword>
<dbReference type="OrthoDB" id="267914at2"/>
<dbReference type="InterPro" id="IPR050320">
    <property type="entry name" value="N5-glutamine_MTase"/>
</dbReference>
<dbReference type="CDD" id="cd02440">
    <property type="entry name" value="AdoMet_MTases"/>
    <property type="match status" value="1"/>
</dbReference>
<dbReference type="GO" id="GO:0032259">
    <property type="term" value="P:methylation"/>
    <property type="evidence" value="ECO:0007669"/>
    <property type="project" value="UniProtKB-KW"/>
</dbReference>
<keyword evidence="2" id="KW-0489">Methyltransferase</keyword>
<reference evidence="3" key="1">
    <citation type="submission" date="2017-11" db="EMBL/GenBank/DDBJ databases">
        <authorList>
            <person name="Wibberg D."/>
        </authorList>
    </citation>
    <scope>NUCLEOTIDE SEQUENCE [LARGE SCALE GENOMIC DNA]</scope>
</reference>
<gene>
    <name evidence="2" type="primary">prmA</name>
    <name evidence="2" type="ORF">SCNRRL3882_6985</name>
</gene>